<dbReference type="SMART" id="SM00458">
    <property type="entry name" value="RICIN"/>
    <property type="match status" value="1"/>
</dbReference>
<comment type="caution">
    <text evidence="2">The sequence shown here is derived from an EMBL/GenBank/DDBJ whole genome shotgun (WGS) entry which is preliminary data.</text>
</comment>
<protein>
    <submittedName>
        <fullName evidence="2">RICIN domain-containing protein</fullName>
    </submittedName>
</protein>
<organism evidence="2 3">
    <name type="scientific">Streptomyces lichenis</name>
    <dbReference type="NCBI Taxonomy" id="2306967"/>
    <lineage>
        <taxon>Bacteria</taxon>
        <taxon>Bacillati</taxon>
        <taxon>Actinomycetota</taxon>
        <taxon>Actinomycetes</taxon>
        <taxon>Kitasatosporales</taxon>
        <taxon>Streptomycetaceae</taxon>
        <taxon>Streptomyces</taxon>
    </lineage>
</organism>
<dbReference type="RefSeq" id="WP_248634171.1">
    <property type="nucleotide sequence ID" value="NZ_JALPTH010000012.1"/>
</dbReference>
<proteinExistence type="predicted"/>
<gene>
    <name evidence="2" type="ORF">M1O15_14225</name>
</gene>
<evidence type="ECO:0000313" key="3">
    <source>
        <dbReference type="Proteomes" id="UP001522868"/>
    </source>
</evidence>
<dbReference type="PROSITE" id="PS50231">
    <property type="entry name" value="RICIN_B_LECTIN"/>
    <property type="match status" value="1"/>
</dbReference>
<keyword evidence="3" id="KW-1185">Reference proteome</keyword>
<accession>A0ABT0IB28</accession>
<dbReference type="EMBL" id="JALPTH010000012">
    <property type="protein sequence ID" value="MCK8678529.1"/>
    <property type="molecule type" value="Genomic_DNA"/>
</dbReference>
<dbReference type="Gene3D" id="2.80.10.50">
    <property type="match status" value="1"/>
</dbReference>
<evidence type="ECO:0000259" key="1">
    <source>
        <dbReference type="SMART" id="SM00458"/>
    </source>
</evidence>
<dbReference type="Proteomes" id="UP001522868">
    <property type="component" value="Unassembled WGS sequence"/>
</dbReference>
<feature type="domain" description="Ricin B lectin" evidence="1">
    <location>
        <begin position="40"/>
        <end position="179"/>
    </location>
</feature>
<sequence length="182" mass="19459">MAGNTTTKARDRVLGRLVVASSTVAALLLGAPGTGATAEAGALALSGPANVANAGQCWDLASNALGTEVGVFTCHNESTYLSQKWYRSIDAPSVHNIQNVNGLCMDLRTNDVGARVIMASCHFEESYRSQKWYPVGEELRNFRNSNGLCIERPPTAGGPVVMAPCRYEDSYASQKWTTTGAW</sequence>
<name>A0ABT0IB28_9ACTN</name>
<dbReference type="SUPFAM" id="SSF50370">
    <property type="entry name" value="Ricin B-like lectins"/>
    <property type="match status" value="1"/>
</dbReference>
<dbReference type="InterPro" id="IPR035992">
    <property type="entry name" value="Ricin_B-like_lectins"/>
</dbReference>
<dbReference type="Pfam" id="PF00652">
    <property type="entry name" value="Ricin_B_lectin"/>
    <property type="match status" value="1"/>
</dbReference>
<evidence type="ECO:0000313" key="2">
    <source>
        <dbReference type="EMBL" id="MCK8678529.1"/>
    </source>
</evidence>
<reference evidence="2 3" key="1">
    <citation type="submission" date="2022-04" db="EMBL/GenBank/DDBJ databases">
        <title>Streptomyces sp. nov. LCR6-01 isolated from Lichen of Dirinaria sp.</title>
        <authorList>
            <person name="Kanchanasin P."/>
            <person name="Tanasupawat S."/>
            <person name="Phongsopitanun W."/>
        </authorList>
    </citation>
    <scope>NUCLEOTIDE SEQUENCE [LARGE SCALE GENOMIC DNA]</scope>
    <source>
        <strain evidence="2 3">LCR6-01</strain>
    </source>
</reference>
<dbReference type="InterPro" id="IPR000772">
    <property type="entry name" value="Ricin_B_lectin"/>
</dbReference>